<dbReference type="GO" id="GO:0008047">
    <property type="term" value="F:enzyme activator activity"/>
    <property type="evidence" value="ECO:0007669"/>
    <property type="project" value="InterPro"/>
</dbReference>
<dbReference type="InterPro" id="IPR000671">
    <property type="entry name" value="Peptidase_A31"/>
</dbReference>
<dbReference type="PANTHER" id="PTHR30302">
    <property type="entry name" value="HYDROGENASE 1 MATURATION PROTEASE"/>
    <property type="match status" value="1"/>
</dbReference>
<dbReference type="OrthoDB" id="9794619at2"/>
<sequence length="158" mass="17969">MIKIIAIGNILMEDDGIAVKVVEEIEKDLYALKENIEIIIGETDFMYCLENIEDDDFVIIVDSTYFGKEPAKVSLYNIRDLEKFSSNISSQHDANIIKMILNYKKHVKGYFIGIEIFSVDYSLNLSSVLQCEFKHICIDVLNKIKGILSMYDLGGNNA</sequence>
<gene>
    <name evidence="5" type="primary">hybD</name>
    <name evidence="5" type="ORF">CLOACE_05220</name>
</gene>
<evidence type="ECO:0000256" key="1">
    <source>
        <dbReference type="ARBA" id="ARBA00006814"/>
    </source>
</evidence>
<accession>A0A1E8F116</accession>
<dbReference type="RefSeq" id="WP_070109485.1">
    <property type="nucleotide sequence ID" value="NZ_LZFO01000005.1"/>
</dbReference>
<keyword evidence="3" id="KW-0064">Aspartyl protease</keyword>
<dbReference type="PANTHER" id="PTHR30302:SF1">
    <property type="entry name" value="HYDROGENASE 2 MATURATION PROTEASE"/>
    <property type="match status" value="1"/>
</dbReference>
<dbReference type="NCBIfam" id="TIGR00072">
    <property type="entry name" value="hydrog_prot"/>
    <property type="match status" value="1"/>
</dbReference>
<dbReference type="GO" id="GO:0004190">
    <property type="term" value="F:aspartic-type endopeptidase activity"/>
    <property type="evidence" value="ECO:0007669"/>
    <property type="project" value="UniProtKB-KW"/>
</dbReference>
<keyword evidence="6" id="KW-1185">Reference proteome</keyword>
<keyword evidence="4 5" id="KW-0378">Hydrolase</keyword>
<keyword evidence="2 5" id="KW-0645">Protease</keyword>
<dbReference type="Gene3D" id="3.40.50.1450">
    <property type="entry name" value="HybD-like"/>
    <property type="match status" value="1"/>
</dbReference>
<dbReference type="GO" id="GO:0016485">
    <property type="term" value="P:protein processing"/>
    <property type="evidence" value="ECO:0007669"/>
    <property type="project" value="TreeGrafter"/>
</dbReference>
<dbReference type="EMBL" id="LZFO01000005">
    <property type="protein sequence ID" value="OFI07117.1"/>
    <property type="molecule type" value="Genomic_DNA"/>
</dbReference>
<protein>
    <submittedName>
        <fullName evidence="5">Hydrogenase 2 maturation protease</fullName>
        <ecNumber evidence="5">3.4.23.-</ecNumber>
    </submittedName>
</protein>
<reference evidence="5 6" key="1">
    <citation type="submission" date="2016-06" db="EMBL/GenBank/DDBJ databases">
        <title>Genome sequence of Clostridium acetireducens DSM 10703.</title>
        <authorList>
            <person name="Poehlein A."/>
            <person name="Fluechter S."/>
            <person name="Duerre P."/>
            <person name="Daniel R."/>
        </authorList>
    </citation>
    <scope>NUCLEOTIDE SEQUENCE [LARGE SCALE GENOMIC DNA]</scope>
    <source>
        <strain evidence="5 6">DSM 10703</strain>
    </source>
</reference>
<proteinExistence type="inferred from homology"/>
<dbReference type="SUPFAM" id="SSF53163">
    <property type="entry name" value="HybD-like"/>
    <property type="match status" value="1"/>
</dbReference>
<dbReference type="Proteomes" id="UP000175744">
    <property type="component" value="Unassembled WGS sequence"/>
</dbReference>
<name>A0A1E8F116_9CLOT</name>
<evidence type="ECO:0000256" key="2">
    <source>
        <dbReference type="ARBA" id="ARBA00022670"/>
    </source>
</evidence>
<evidence type="ECO:0000313" key="6">
    <source>
        <dbReference type="Proteomes" id="UP000175744"/>
    </source>
</evidence>
<dbReference type="STRING" id="1121290.CLAOCE_05220"/>
<evidence type="ECO:0000256" key="4">
    <source>
        <dbReference type="ARBA" id="ARBA00022801"/>
    </source>
</evidence>
<organism evidence="5 6">
    <name type="scientific">Clostridium acetireducens DSM 10703</name>
    <dbReference type="NCBI Taxonomy" id="1121290"/>
    <lineage>
        <taxon>Bacteria</taxon>
        <taxon>Bacillati</taxon>
        <taxon>Bacillota</taxon>
        <taxon>Clostridia</taxon>
        <taxon>Eubacteriales</taxon>
        <taxon>Clostridiaceae</taxon>
        <taxon>Clostridium</taxon>
    </lineage>
</organism>
<evidence type="ECO:0000256" key="3">
    <source>
        <dbReference type="ARBA" id="ARBA00022750"/>
    </source>
</evidence>
<dbReference type="InterPro" id="IPR023430">
    <property type="entry name" value="Pept_HybD-like_dom_sf"/>
</dbReference>
<dbReference type="EC" id="3.4.23.-" evidence="5"/>
<comment type="caution">
    <text evidence="5">The sequence shown here is derived from an EMBL/GenBank/DDBJ whole genome shotgun (WGS) entry which is preliminary data.</text>
</comment>
<comment type="similarity">
    <text evidence="1">Belongs to the peptidase A31 family.</text>
</comment>
<dbReference type="CDD" id="cd00518">
    <property type="entry name" value="H2MP"/>
    <property type="match status" value="1"/>
</dbReference>
<dbReference type="Pfam" id="PF01750">
    <property type="entry name" value="HycI"/>
    <property type="match status" value="1"/>
</dbReference>
<dbReference type="AlphaFoldDB" id="A0A1E8F116"/>
<dbReference type="PRINTS" id="PR00446">
    <property type="entry name" value="HYDRGNUPTAKE"/>
</dbReference>
<evidence type="ECO:0000313" key="5">
    <source>
        <dbReference type="EMBL" id="OFI07117.1"/>
    </source>
</evidence>